<evidence type="ECO:0000256" key="13">
    <source>
        <dbReference type="ARBA" id="ARBA00023012"/>
    </source>
</evidence>
<proteinExistence type="predicted"/>
<dbReference type="RefSeq" id="WP_207221941.1">
    <property type="nucleotide sequence ID" value="NZ_SGXC01000001.1"/>
</dbReference>
<accession>A0A4Q7NMR6</accession>
<evidence type="ECO:0000256" key="8">
    <source>
        <dbReference type="ARBA" id="ARBA00022692"/>
    </source>
</evidence>
<evidence type="ECO:0000259" key="17">
    <source>
        <dbReference type="PROSITE" id="PS50109"/>
    </source>
</evidence>
<keyword evidence="9" id="KW-0547">Nucleotide-binding</keyword>
<evidence type="ECO:0000313" key="20">
    <source>
        <dbReference type="Proteomes" id="UP000292445"/>
    </source>
</evidence>
<organism evidence="19 20">
    <name type="scientific">Pigmentiphaga kullae</name>
    <dbReference type="NCBI Taxonomy" id="151784"/>
    <lineage>
        <taxon>Bacteria</taxon>
        <taxon>Pseudomonadati</taxon>
        <taxon>Pseudomonadota</taxon>
        <taxon>Betaproteobacteria</taxon>
        <taxon>Burkholderiales</taxon>
        <taxon>Alcaligenaceae</taxon>
        <taxon>Pigmentiphaga</taxon>
    </lineage>
</organism>
<dbReference type="SUPFAM" id="SSF158472">
    <property type="entry name" value="HAMP domain-like"/>
    <property type="match status" value="1"/>
</dbReference>
<evidence type="ECO:0000259" key="18">
    <source>
        <dbReference type="PROSITE" id="PS50885"/>
    </source>
</evidence>
<dbReference type="SMART" id="SM00387">
    <property type="entry name" value="HATPase_c"/>
    <property type="match status" value="1"/>
</dbReference>
<keyword evidence="13" id="KW-0902">Two-component regulatory system</keyword>
<dbReference type="InterPro" id="IPR005467">
    <property type="entry name" value="His_kinase_dom"/>
</dbReference>
<dbReference type="GO" id="GO:0005886">
    <property type="term" value="C:plasma membrane"/>
    <property type="evidence" value="ECO:0007669"/>
    <property type="project" value="UniProtKB-SubCell"/>
</dbReference>
<evidence type="ECO:0000256" key="6">
    <source>
        <dbReference type="ARBA" id="ARBA00022553"/>
    </source>
</evidence>
<evidence type="ECO:0000313" key="19">
    <source>
        <dbReference type="EMBL" id="RZS86196.1"/>
    </source>
</evidence>
<evidence type="ECO:0000256" key="12">
    <source>
        <dbReference type="ARBA" id="ARBA00022989"/>
    </source>
</evidence>
<dbReference type="EC" id="2.7.13.3" evidence="3"/>
<dbReference type="PROSITE" id="PS50885">
    <property type="entry name" value="HAMP"/>
    <property type="match status" value="1"/>
</dbReference>
<keyword evidence="8 16" id="KW-0812">Transmembrane</keyword>
<dbReference type="CDD" id="cd06225">
    <property type="entry name" value="HAMP"/>
    <property type="match status" value="1"/>
</dbReference>
<dbReference type="PRINTS" id="PR00344">
    <property type="entry name" value="BCTRLSENSOR"/>
</dbReference>
<dbReference type="SMART" id="SM00388">
    <property type="entry name" value="HisKA"/>
    <property type="match status" value="1"/>
</dbReference>
<dbReference type="InterPro" id="IPR003661">
    <property type="entry name" value="HisK_dim/P_dom"/>
</dbReference>
<dbReference type="Gene3D" id="3.30.565.10">
    <property type="entry name" value="Histidine kinase-like ATPase, C-terminal domain"/>
    <property type="match status" value="1"/>
</dbReference>
<feature type="domain" description="Histidine kinase" evidence="17">
    <location>
        <begin position="298"/>
        <end position="499"/>
    </location>
</feature>
<protein>
    <recommendedName>
        <fullName evidence="3">histidine kinase</fullName>
        <ecNumber evidence="3">2.7.13.3</ecNumber>
    </recommendedName>
</protein>
<dbReference type="InterPro" id="IPR036097">
    <property type="entry name" value="HisK_dim/P_sf"/>
</dbReference>
<dbReference type="SUPFAM" id="SSF47384">
    <property type="entry name" value="Homodimeric domain of signal transducing histidine kinase"/>
    <property type="match status" value="1"/>
</dbReference>
<feature type="transmembrane region" description="Helical" evidence="16">
    <location>
        <begin position="220"/>
        <end position="239"/>
    </location>
</feature>
<dbReference type="InterPro" id="IPR036890">
    <property type="entry name" value="HATPase_C_sf"/>
</dbReference>
<dbReference type="GO" id="GO:0005524">
    <property type="term" value="F:ATP binding"/>
    <property type="evidence" value="ECO:0007669"/>
    <property type="project" value="UniProtKB-KW"/>
</dbReference>
<dbReference type="SUPFAM" id="SSF55874">
    <property type="entry name" value="ATPase domain of HSP90 chaperone/DNA topoisomerase II/histidine kinase"/>
    <property type="match status" value="1"/>
</dbReference>
<evidence type="ECO:0000256" key="5">
    <source>
        <dbReference type="ARBA" id="ARBA00022519"/>
    </source>
</evidence>
<keyword evidence="14 16" id="KW-0472">Membrane</keyword>
<dbReference type="InterPro" id="IPR004358">
    <property type="entry name" value="Sig_transdc_His_kin-like_C"/>
</dbReference>
<keyword evidence="12 16" id="KW-1133">Transmembrane helix</keyword>
<dbReference type="EMBL" id="SGXC01000001">
    <property type="protein sequence ID" value="RZS86196.1"/>
    <property type="molecule type" value="Genomic_DNA"/>
</dbReference>
<dbReference type="PROSITE" id="PS50109">
    <property type="entry name" value="HIS_KIN"/>
    <property type="match status" value="1"/>
</dbReference>
<keyword evidence="11" id="KW-0067">ATP-binding</keyword>
<dbReference type="PANTHER" id="PTHR44936">
    <property type="entry name" value="SENSOR PROTEIN CREC"/>
    <property type="match status" value="1"/>
</dbReference>
<gene>
    <name evidence="19" type="ORF">EV675_2230</name>
</gene>
<reference evidence="19 20" key="1">
    <citation type="submission" date="2019-02" db="EMBL/GenBank/DDBJ databases">
        <title>Genomic Encyclopedia of Type Strains, Phase IV (KMG-IV): sequencing the most valuable type-strain genomes for metagenomic binning, comparative biology and taxonomic classification.</title>
        <authorList>
            <person name="Goeker M."/>
        </authorList>
    </citation>
    <scope>NUCLEOTIDE SEQUENCE [LARGE SCALE GENOMIC DNA]</scope>
    <source>
        <strain evidence="19 20">K24</strain>
    </source>
</reference>
<evidence type="ECO:0000256" key="11">
    <source>
        <dbReference type="ARBA" id="ARBA00022840"/>
    </source>
</evidence>
<keyword evidence="7" id="KW-0808">Transferase</keyword>
<feature type="compositionally biased region" description="Basic and acidic residues" evidence="15">
    <location>
        <begin position="129"/>
        <end position="152"/>
    </location>
</feature>
<evidence type="ECO:0000256" key="9">
    <source>
        <dbReference type="ARBA" id="ARBA00022741"/>
    </source>
</evidence>
<dbReference type="InterPro" id="IPR003594">
    <property type="entry name" value="HATPase_dom"/>
</dbReference>
<dbReference type="GO" id="GO:0000155">
    <property type="term" value="F:phosphorelay sensor kinase activity"/>
    <property type="evidence" value="ECO:0007669"/>
    <property type="project" value="InterPro"/>
</dbReference>
<evidence type="ECO:0000256" key="15">
    <source>
        <dbReference type="SAM" id="MobiDB-lite"/>
    </source>
</evidence>
<keyword evidence="10 19" id="KW-0418">Kinase</keyword>
<dbReference type="Gene3D" id="1.10.287.130">
    <property type="match status" value="1"/>
</dbReference>
<keyword evidence="4" id="KW-1003">Cell membrane</keyword>
<dbReference type="InterPro" id="IPR050980">
    <property type="entry name" value="2C_sensor_his_kinase"/>
</dbReference>
<name>A0A4Q7NMR6_9BURK</name>
<dbReference type="InterPro" id="IPR003660">
    <property type="entry name" value="HAMP_dom"/>
</dbReference>
<dbReference type="CDD" id="cd00075">
    <property type="entry name" value="HATPase"/>
    <property type="match status" value="1"/>
</dbReference>
<evidence type="ECO:0000256" key="10">
    <source>
        <dbReference type="ARBA" id="ARBA00022777"/>
    </source>
</evidence>
<dbReference type="AlphaFoldDB" id="A0A4Q7NMR6"/>
<dbReference type="PANTHER" id="PTHR44936:SF5">
    <property type="entry name" value="SENSOR HISTIDINE KINASE ENVZ"/>
    <property type="match status" value="1"/>
</dbReference>
<dbReference type="Pfam" id="PF02518">
    <property type="entry name" value="HATPase_c"/>
    <property type="match status" value="1"/>
</dbReference>
<comment type="subcellular location">
    <subcellularLocation>
        <location evidence="2">Cell inner membrane</location>
        <topology evidence="2">Multi-pass membrane protein</topology>
    </subcellularLocation>
</comment>
<feature type="region of interest" description="Disordered" evidence="15">
    <location>
        <begin position="90"/>
        <end position="152"/>
    </location>
</feature>
<evidence type="ECO:0000256" key="14">
    <source>
        <dbReference type="ARBA" id="ARBA00023136"/>
    </source>
</evidence>
<keyword evidence="6" id="KW-0597">Phosphoprotein</keyword>
<dbReference type="SMART" id="SM00304">
    <property type="entry name" value="HAMP"/>
    <property type="match status" value="1"/>
</dbReference>
<keyword evidence="20" id="KW-1185">Reference proteome</keyword>
<dbReference type="Pfam" id="PF00672">
    <property type="entry name" value="HAMP"/>
    <property type="match status" value="1"/>
</dbReference>
<evidence type="ECO:0000256" key="4">
    <source>
        <dbReference type="ARBA" id="ARBA00022475"/>
    </source>
</evidence>
<feature type="compositionally biased region" description="Basic and acidic residues" evidence="15">
    <location>
        <begin position="100"/>
        <end position="116"/>
    </location>
</feature>
<feature type="domain" description="HAMP" evidence="18">
    <location>
        <begin position="239"/>
        <end position="290"/>
    </location>
</feature>
<comment type="catalytic activity">
    <reaction evidence="1">
        <text>ATP + protein L-histidine = ADP + protein N-phospho-L-histidine.</text>
        <dbReference type="EC" id="2.7.13.3"/>
    </reaction>
</comment>
<dbReference type="CDD" id="cd00082">
    <property type="entry name" value="HisKA"/>
    <property type="match status" value="1"/>
</dbReference>
<evidence type="ECO:0000256" key="3">
    <source>
        <dbReference type="ARBA" id="ARBA00012438"/>
    </source>
</evidence>
<evidence type="ECO:0000256" key="1">
    <source>
        <dbReference type="ARBA" id="ARBA00000085"/>
    </source>
</evidence>
<keyword evidence="5" id="KW-0997">Cell inner membrane</keyword>
<evidence type="ECO:0000256" key="16">
    <source>
        <dbReference type="SAM" id="Phobius"/>
    </source>
</evidence>
<dbReference type="Proteomes" id="UP000292445">
    <property type="component" value="Unassembled WGS sequence"/>
</dbReference>
<evidence type="ECO:0000256" key="2">
    <source>
        <dbReference type="ARBA" id="ARBA00004429"/>
    </source>
</evidence>
<evidence type="ECO:0000256" key="7">
    <source>
        <dbReference type="ARBA" id="ARBA00022679"/>
    </source>
</evidence>
<sequence length="500" mass="54543">MNSPAPRGWASRLMPRSLRARLVLLILGAVLVAQATTFLAIEHYRRNVLENVTPDLMATTIRTLRASIAQIDESERAAFVAAASQGEWRLVSRPAPPRPRPGEHPRREGRPAHPRFEPLPGGRMPPDYRSGEFRFGPERRGPREAPRWADDDPRHAMRGLIQRLNAQLADGSRVALSRGPEPALFISLTPGLGNDEEPLMRSWLVISLERISPPVKTPLIVMWLGGVGAILLLAAWFSWHITRPITSLAHAADRLAAGKPERVEPAGPHETQVLGERFNAMLDALNESDTVRRTLLAGLPHDLKGPLSRMRLRTEMVDDPALKDGLRKDAEDMQHIVDQFIGFVRGTDRATYHFTPIDLGDWLRERLHTWQGTGCQVELTSTAEDVVVAGDAVALGRLVDNLINNALQHGAPPIHVALSAANGQALLTVADHGKGIPLERRAEALQPFSRLDAARSRTGNVGLGLALVDAIARAHGGGISLGQAPHGGLQVDVRLPLTPA</sequence>
<comment type="caution">
    <text evidence="19">The sequence shown here is derived from an EMBL/GenBank/DDBJ whole genome shotgun (WGS) entry which is preliminary data.</text>
</comment>